<evidence type="ECO:0000313" key="3">
    <source>
        <dbReference type="Proteomes" id="UP000194841"/>
    </source>
</evidence>
<feature type="transmembrane region" description="Helical" evidence="1">
    <location>
        <begin position="378"/>
        <end position="402"/>
    </location>
</feature>
<feature type="transmembrane region" description="Helical" evidence="1">
    <location>
        <begin position="125"/>
        <end position="144"/>
    </location>
</feature>
<keyword evidence="1" id="KW-0472">Membrane</keyword>
<evidence type="ECO:0000256" key="1">
    <source>
        <dbReference type="SAM" id="Phobius"/>
    </source>
</evidence>
<dbReference type="EMBL" id="MWPV01000008">
    <property type="protein sequence ID" value="OUL55953.1"/>
    <property type="molecule type" value="Genomic_DNA"/>
</dbReference>
<feature type="transmembrane region" description="Helical" evidence="1">
    <location>
        <begin position="258"/>
        <end position="275"/>
    </location>
</feature>
<dbReference type="AlphaFoldDB" id="A0A244CLV6"/>
<dbReference type="Pfam" id="PF05940">
    <property type="entry name" value="NnrS"/>
    <property type="match status" value="1"/>
</dbReference>
<dbReference type="OrthoDB" id="9770040at2"/>
<feature type="transmembrane region" description="Helical" evidence="1">
    <location>
        <begin position="156"/>
        <end position="175"/>
    </location>
</feature>
<dbReference type="InterPro" id="IPR010266">
    <property type="entry name" value="NnrS"/>
</dbReference>
<feature type="transmembrane region" description="Helical" evidence="1">
    <location>
        <begin position="99"/>
        <end position="119"/>
    </location>
</feature>
<keyword evidence="1" id="KW-0812">Transmembrane</keyword>
<organism evidence="2 3">
    <name type="scientific">Pseudoalteromonas ulvae</name>
    <dbReference type="NCBI Taxonomy" id="107327"/>
    <lineage>
        <taxon>Bacteria</taxon>
        <taxon>Pseudomonadati</taxon>
        <taxon>Pseudomonadota</taxon>
        <taxon>Gammaproteobacteria</taxon>
        <taxon>Alteromonadales</taxon>
        <taxon>Pseudoalteromonadaceae</taxon>
        <taxon>Pseudoalteromonas</taxon>
    </lineage>
</organism>
<feature type="transmembrane region" description="Helical" evidence="1">
    <location>
        <begin position="315"/>
        <end position="335"/>
    </location>
</feature>
<comment type="caution">
    <text evidence="2">The sequence shown here is derived from an EMBL/GenBank/DDBJ whole genome shotgun (WGS) entry which is preliminary data.</text>
</comment>
<dbReference type="Proteomes" id="UP000194841">
    <property type="component" value="Unassembled WGS sequence"/>
</dbReference>
<feature type="transmembrane region" description="Helical" evidence="1">
    <location>
        <begin position="234"/>
        <end position="252"/>
    </location>
</feature>
<feature type="transmembrane region" description="Helical" evidence="1">
    <location>
        <begin position="72"/>
        <end position="92"/>
    </location>
</feature>
<keyword evidence="1" id="KW-1133">Transmembrane helix</keyword>
<proteinExistence type="predicted"/>
<feature type="transmembrane region" description="Helical" evidence="1">
    <location>
        <begin position="347"/>
        <end position="366"/>
    </location>
</feature>
<evidence type="ECO:0000313" key="2">
    <source>
        <dbReference type="EMBL" id="OUL55953.1"/>
    </source>
</evidence>
<name>A0A244CLV6_PSEDV</name>
<gene>
    <name evidence="2" type="ORF">B1199_19805</name>
</gene>
<reference evidence="2 3" key="1">
    <citation type="submission" date="2017-02" db="EMBL/GenBank/DDBJ databases">
        <title>Pseudoalteromonas ulvae TC14 Genome.</title>
        <authorList>
            <person name="Molmeret M."/>
        </authorList>
    </citation>
    <scope>NUCLEOTIDE SEQUENCE [LARGE SCALE GENOMIC DNA]</scope>
    <source>
        <strain evidence="2">TC14</strain>
    </source>
</reference>
<accession>A0A244CLV6</accession>
<dbReference type="RefSeq" id="WP_086745873.1">
    <property type="nucleotide sequence ID" value="NZ_MWPV01000008.1"/>
</dbReference>
<feature type="transmembrane region" description="Helical" evidence="1">
    <location>
        <begin position="181"/>
        <end position="202"/>
    </location>
</feature>
<protein>
    <recommendedName>
        <fullName evidence="4">NnrS family protein</fullName>
    </recommendedName>
</protein>
<evidence type="ECO:0008006" key="4">
    <source>
        <dbReference type="Google" id="ProtNLM"/>
    </source>
</evidence>
<feature type="transmembrane region" description="Helical" evidence="1">
    <location>
        <begin position="32"/>
        <end position="52"/>
    </location>
</feature>
<sequence length="408" mass="45217">MSKLVMPNGAENLHVVQTGWDHPLLSMAFRPLFLMASFGSIAALAVWLGVLFGGVSHARLLLTPVVWHGHEMIFAFAATVAAGFLLTAVQTWTGQKTLAAPHLLGLIFLWCIIRISFWSVEAEQAFLVIILQVLWWGWVIVQFARPIIATKNRRNYVFIGLLTVLMLANLAALIADVSGHVGFALHIMRTCVLLFTILIALLGGRVIPFFTRSGCAREGIVLEDKSAPKWLERLLPWVALAGTVSFFMSYFFTLTVSAGVWLLLVGCLHLARMMFWYPHKVRSIPLLWSLHLAYLLLAVGLILLGSSYFHSYFSFSTGLHVITLGSIGLMILSMMSRVSLGHTGRALVVRAAISLGFMLMLMATLSRFFLSVLNLHPAAWVVSACLWGVAFTMFCVVYLPILTQPRQS</sequence>
<feature type="transmembrane region" description="Helical" evidence="1">
    <location>
        <begin position="287"/>
        <end position="309"/>
    </location>
</feature>
<keyword evidence="3" id="KW-1185">Reference proteome</keyword>